<keyword evidence="2" id="KW-1185">Reference proteome</keyword>
<reference evidence="1" key="1">
    <citation type="journal article" date="2021" name="Environ. Microbiol.">
        <title>Gene family expansions and transcriptome signatures uncover fungal adaptations to wood decay.</title>
        <authorList>
            <person name="Hage H."/>
            <person name="Miyauchi S."/>
            <person name="Viragh M."/>
            <person name="Drula E."/>
            <person name="Min B."/>
            <person name="Chaduli D."/>
            <person name="Navarro D."/>
            <person name="Favel A."/>
            <person name="Norest M."/>
            <person name="Lesage-Meessen L."/>
            <person name="Balint B."/>
            <person name="Merenyi Z."/>
            <person name="de Eugenio L."/>
            <person name="Morin E."/>
            <person name="Martinez A.T."/>
            <person name="Baldrian P."/>
            <person name="Stursova M."/>
            <person name="Martinez M.J."/>
            <person name="Novotny C."/>
            <person name="Magnuson J.K."/>
            <person name="Spatafora J.W."/>
            <person name="Maurice S."/>
            <person name="Pangilinan J."/>
            <person name="Andreopoulos W."/>
            <person name="LaButti K."/>
            <person name="Hundley H."/>
            <person name="Na H."/>
            <person name="Kuo A."/>
            <person name="Barry K."/>
            <person name="Lipzen A."/>
            <person name="Henrissat B."/>
            <person name="Riley R."/>
            <person name="Ahrendt S."/>
            <person name="Nagy L.G."/>
            <person name="Grigoriev I.V."/>
            <person name="Martin F."/>
            <person name="Rosso M.N."/>
        </authorList>
    </citation>
    <scope>NUCLEOTIDE SEQUENCE</scope>
    <source>
        <strain evidence="1">CBS 384.51</strain>
    </source>
</reference>
<name>A0ACB8U078_9APHY</name>
<organism evidence="1 2">
    <name type="scientific">Irpex rosettiformis</name>
    <dbReference type="NCBI Taxonomy" id="378272"/>
    <lineage>
        <taxon>Eukaryota</taxon>
        <taxon>Fungi</taxon>
        <taxon>Dikarya</taxon>
        <taxon>Basidiomycota</taxon>
        <taxon>Agaricomycotina</taxon>
        <taxon>Agaricomycetes</taxon>
        <taxon>Polyporales</taxon>
        <taxon>Irpicaceae</taxon>
        <taxon>Irpex</taxon>
    </lineage>
</organism>
<evidence type="ECO:0000313" key="2">
    <source>
        <dbReference type="Proteomes" id="UP001055072"/>
    </source>
</evidence>
<dbReference type="Proteomes" id="UP001055072">
    <property type="component" value="Unassembled WGS sequence"/>
</dbReference>
<gene>
    <name evidence="1" type="ORF">BDY19DRAFT_954700</name>
</gene>
<evidence type="ECO:0000313" key="1">
    <source>
        <dbReference type="EMBL" id="KAI0087638.1"/>
    </source>
</evidence>
<proteinExistence type="predicted"/>
<accession>A0ACB8U078</accession>
<dbReference type="EMBL" id="MU274917">
    <property type="protein sequence ID" value="KAI0087638.1"/>
    <property type="molecule type" value="Genomic_DNA"/>
</dbReference>
<comment type="caution">
    <text evidence="1">The sequence shown here is derived from an EMBL/GenBank/DDBJ whole genome shotgun (WGS) entry which is preliminary data.</text>
</comment>
<protein>
    <submittedName>
        <fullName evidence="1">GMC oxidoreductase</fullName>
    </submittedName>
</protein>
<sequence>MSTADIQDVAGKTFDYIITAGLTLAARLTEDPAKSVLVLEAGEAHLDNKDILAVQAYGSHFGNPAYAYRHKWITQKHAADREGTWERGKGLGGSSGINFLAWYRPPAKDIDDWQTLGNPNWTFSNYLTRVTRVEGLTDPRPEVAARNYIDTKGWTVGRDGPLQVSYPRNVSEGESRVMDTFHKAGFKKNLTPVSPHLTHLPSRTQRRTRVRMLQPYVPPPSPLPPSLLSFFTTHPNSHKLQAFYQPNASRPNLTVLVTAVTRRVLLSDVDANEEVTAKGVEFDYGGKVYEAYAGKEVVLTAGTLSTPHILEVSGIGRRDVLTRIGVPVKVELPGVGENIQEHIFVAFSFKIKDSAPMQTLDILRDPAILAEHLRLEKEGKGLFHEGCIGCGHSTLADLTSPSKAAELHARIVKLREGVEEEVRKLEKEVERKGDVEVKKGLVEQYKLLEKRYSPVSGEGSPSFQWIHFASFFSAPNMPKPGEQYISLMMVMNHPLSRGTIVHVDLIYEQFLLTRKIASLSPLADMIESELNPGPEVQSEAEAKDWIRKTFSTIFHTAGACSMLPKDKGGVVSPELKVYGTKNLRIADLSVVPLHVGANTQSTAYGLGEIAADIINGKWPSA</sequence>